<dbReference type="InterPro" id="IPR043129">
    <property type="entry name" value="ATPase_NBD"/>
</dbReference>
<dbReference type="CDD" id="cd10170">
    <property type="entry name" value="ASKHA_NBD_HSP70"/>
    <property type="match status" value="1"/>
</dbReference>
<dbReference type="Gene3D" id="3.30.420.40">
    <property type="match status" value="2"/>
</dbReference>
<dbReference type="EMBL" id="JARVKF010000423">
    <property type="protein sequence ID" value="KAK9414662.1"/>
    <property type="molecule type" value="Genomic_DNA"/>
</dbReference>
<name>A0ABR2UJ54_9PEZI</name>
<keyword evidence="2" id="KW-1185">Reference proteome</keyword>
<sequence>MTSDSPDIIVAVDLGTTYTGVAWARPQKSLVLQSPIQVIHNWPGSSAKNEQKVHTCLIYNQDGSLSSWGSLCEDDDTAGKRRREFFKIFLDQPTLDAAHQAGIAQAPTSVPEAKELVSGYLRQIYQHVKSTVELHTGIGHVGWQSLTVEFIFSVPTTWRNQGILNIFKDAIQSAGFGTEGVDHSATVELTESEAAAVGTIKSSTVNFQSGDIFLSIDAGGGTTDFAVMQVVEARDPFPSLSQINQVDGIGIGSTLIDQAFVSLVNSRLGQFPELVQSLPPDCADRLVRSERFRTMKHKFGERVYESATYKLPLDGVSYHFDHPAARIEQGKLVLTWEEVQALFDPHIESILRKIQEQLSWMQKNDVNRPVGHMILSGGLGSSKYVRDRLQHELMVLSHPYAHQVKIIQAPDPQLVVVKGLLLDRLQKLDSGDAPVIVSRIARASYGMVCKAQYDSNIHFDQIVKKDAYDGKLYAMGQLEWLIRKGDLIDTNSPLISSFSKKVDAKDPTRSWDSIIYISDEDRESLPTNVDQGEYHSDGLCMETLTPSAVVKRKARRFIFRGKKYYFCTFDVKSIIGPADLRFELWFAGQRFSRNHDPLKVTWDSEGEKVGG</sequence>
<dbReference type="Gene3D" id="3.90.640.10">
    <property type="entry name" value="Actin, Chain A, domain 4"/>
    <property type="match status" value="1"/>
</dbReference>
<gene>
    <name evidence="1" type="ORF">SUNI508_10945</name>
</gene>
<dbReference type="PANTHER" id="PTHR42749:SF1">
    <property type="entry name" value="CELL SHAPE-DETERMINING PROTEIN MREB"/>
    <property type="match status" value="1"/>
</dbReference>
<proteinExistence type="predicted"/>
<evidence type="ECO:0000313" key="2">
    <source>
        <dbReference type="Proteomes" id="UP001408356"/>
    </source>
</evidence>
<comment type="caution">
    <text evidence="1">The sequence shown here is derived from an EMBL/GenBank/DDBJ whole genome shotgun (WGS) entry which is preliminary data.</text>
</comment>
<accession>A0ABR2UJ54</accession>
<dbReference type="Proteomes" id="UP001408356">
    <property type="component" value="Unassembled WGS sequence"/>
</dbReference>
<dbReference type="SUPFAM" id="SSF53067">
    <property type="entry name" value="Actin-like ATPase domain"/>
    <property type="match status" value="2"/>
</dbReference>
<dbReference type="PANTHER" id="PTHR42749">
    <property type="entry name" value="CELL SHAPE-DETERMINING PROTEIN MREB"/>
    <property type="match status" value="1"/>
</dbReference>
<protein>
    <submittedName>
        <fullName evidence="1">Hsp70 family chaperone</fullName>
    </submittedName>
</protein>
<reference evidence="1 2" key="1">
    <citation type="journal article" date="2024" name="J. Plant Pathol.">
        <title>Sequence and assembly of the genome of Seiridium unicorne, isolate CBS 538.82, causal agent of cypress canker disease.</title>
        <authorList>
            <person name="Scali E."/>
            <person name="Rocca G.D."/>
            <person name="Danti R."/>
            <person name="Garbelotto M."/>
            <person name="Barberini S."/>
            <person name="Baroncelli R."/>
            <person name="Emiliani G."/>
        </authorList>
    </citation>
    <scope>NUCLEOTIDE SEQUENCE [LARGE SCALE GENOMIC DNA]</scope>
    <source>
        <strain evidence="1 2">BM-138-508</strain>
    </source>
</reference>
<organism evidence="1 2">
    <name type="scientific">Seiridium unicorne</name>
    <dbReference type="NCBI Taxonomy" id="138068"/>
    <lineage>
        <taxon>Eukaryota</taxon>
        <taxon>Fungi</taxon>
        <taxon>Dikarya</taxon>
        <taxon>Ascomycota</taxon>
        <taxon>Pezizomycotina</taxon>
        <taxon>Sordariomycetes</taxon>
        <taxon>Xylariomycetidae</taxon>
        <taxon>Amphisphaeriales</taxon>
        <taxon>Sporocadaceae</taxon>
        <taxon>Seiridium</taxon>
    </lineage>
</organism>
<evidence type="ECO:0000313" key="1">
    <source>
        <dbReference type="EMBL" id="KAK9414662.1"/>
    </source>
</evidence>